<dbReference type="OrthoDB" id="77878at2759"/>
<dbReference type="EMBL" id="KN882137">
    <property type="protein sequence ID" value="KIY43048.1"/>
    <property type="molecule type" value="Genomic_DNA"/>
</dbReference>
<evidence type="ECO:0000313" key="1">
    <source>
        <dbReference type="EMBL" id="KIY43048.1"/>
    </source>
</evidence>
<proteinExistence type="predicted"/>
<keyword evidence="2" id="KW-1185">Reference proteome</keyword>
<organism evidence="1 2">
    <name type="scientific">Fistulina hepatica ATCC 64428</name>
    <dbReference type="NCBI Taxonomy" id="1128425"/>
    <lineage>
        <taxon>Eukaryota</taxon>
        <taxon>Fungi</taxon>
        <taxon>Dikarya</taxon>
        <taxon>Basidiomycota</taxon>
        <taxon>Agaricomycotina</taxon>
        <taxon>Agaricomycetes</taxon>
        <taxon>Agaricomycetidae</taxon>
        <taxon>Agaricales</taxon>
        <taxon>Fistulinaceae</taxon>
        <taxon>Fistulina</taxon>
    </lineage>
</organism>
<dbReference type="AlphaFoldDB" id="A0A0D6ZZR9"/>
<dbReference type="Pfam" id="PF05705">
    <property type="entry name" value="DUF829"/>
    <property type="match status" value="1"/>
</dbReference>
<name>A0A0D6ZZR9_9AGAR</name>
<sequence length="88" mass="10337">MTLAKNVERHIQDVKSRGFNVDVESLISSKHVTHARTDPERYWGAVQRVWEKAKLDPEWYDLLLFSSRQQIFKSDVAASLEKRPQRVL</sequence>
<evidence type="ECO:0000313" key="2">
    <source>
        <dbReference type="Proteomes" id="UP000054144"/>
    </source>
</evidence>
<dbReference type="Proteomes" id="UP000054144">
    <property type="component" value="Unassembled WGS sequence"/>
</dbReference>
<reference evidence="1 2" key="1">
    <citation type="journal article" date="2015" name="Fungal Genet. Biol.">
        <title>Evolution of novel wood decay mechanisms in Agaricales revealed by the genome sequences of Fistulina hepatica and Cylindrobasidium torrendii.</title>
        <authorList>
            <person name="Floudas D."/>
            <person name="Held B.W."/>
            <person name="Riley R."/>
            <person name="Nagy L.G."/>
            <person name="Koehler G."/>
            <person name="Ransdell A.S."/>
            <person name="Younus H."/>
            <person name="Chow J."/>
            <person name="Chiniquy J."/>
            <person name="Lipzen A."/>
            <person name="Tritt A."/>
            <person name="Sun H."/>
            <person name="Haridas S."/>
            <person name="LaButti K."/>
            <person name="Ohm R.A."/>
            <person name="Kues U."/>
            <person name="Blanchette R.A."/>
            <person name="Grigoriev I.V."/>
            <person name="Minto R.E."/>
            <person name="Hibbett D.S."/>
        </authorList>
    </citation>
    <scope>NUCLEOTIDE SEQUENCE [LARGE SCALE GENOMIC DNA]</scope>
    <source>
        <strain evidence="1 2">ATCC 64428</strain>
    </source>
</reference>
<gene>
    <name evidence="1" type="ORF">FISHEDRAFT_78895</name>
</gene>
<accession>A0A0D6ZZR9</accession>
<dbReference type="InterPro" id="IPR008547">
    <property type="entry name" value="DUF829_TMEM53"/>
</dbReference>
<protein>
    <submittedName>
        <fullName evidence="1">Uncharacterized protein</fullName>
    </submittedName>
</protein>